<feature type="transmembrane region" description="Helical" evidence="1">
    <location>
        <begin position="217"/>
        <end position="238"/>
    </location>
</feature>
<feature type="transmembrane region" description="Helical" evidence="1">
    <location>
        <begin position="250"/>
        <end position="274"/>
    </location>
</feature>
<name>A0A1Q6DUF4_METT1</name>
<sequence length="358" mass="39482">MKTVVLCIDRDNDVGAKTGRLGPIIGVDQNLSAVRELALSDPEDSDVNAIYAGIKVAKEIGNDAVLATITGSENLGVKSDQEISRQIDEVLEKVGANKAIVVTDGAEDENVIPIVESRLEIESIKRVIVRQSQDLETTYYLVKRFMNDPKVMRTFFIPIGLAFLVYSIFNFVNAAEFAISGIFLVIGLYMILRAVGGDEVLYSFYQEVKRSLTSGSISFVTYVSGFIIFIVGLIQGYLTWLGILSSDVTILMISQIVRSSIWWFVVSSILVLVGKLLDEYIKKSKLIWRYTVLPFFSLGAGLVIWGGTEYIIKISGQASVIAASKYLAFSIMGGILISFFGMSLTRFIKEKTKLGLNN</sequence>
<reference evidence="2" key="1">
    <citation type="submission" date="2016-12" db="EMBL/GenBank/DDBJ databases">
        <title>Discovery of methanogenic haloarchaea.</title>
        <authorList>
            <person name="Sorokin D.Y."/>
            <person name="Makarova K.S."/>
            <person name="Abbas B."/>
            <person name="Ferrer M."/>
            <person name="Golyshin P.N."/>
        </authorList>
    </citation>
    <scope>NUCLEOTIDE SEQUENCE [LARGE SCALE GENOMIC DNA]</scope>
    <source>
        <strain evidence="2">HMET1</strain>
    </source>
</reference>
<evidence type="ECO:0000313" key="2">
    <source>
        <dbReference type="EMBL" id="OKY77967.1"/>
    </source>
</evidence>
<proteinExistence type="predicted"/>
<dbReference type="STRING" id="1903181.BTN85_0445"/>
<accession>A0A1Q6DUF4</accession>
<keyword evidence="1" id="KW-1133">Transmembrane helix</keyword>
<feature type="transmembrane region" description="Helical" evidence="1">
    <location>
        <begin position="326"/>
        <end position="348"/>
    </location>
</feature>
<dbReference type="EMBL" id="MSDW01000001">
    <property type="protein sequence ID" value="OKY77967.1"/>
    <property type="molecule type" value="Genomic_DNA"/>
</dbReference>
<evidence type="ECO:0000256" key="1">
    <source>
        <dbReference type="SAM" id="Phobius"/>
    </source>
</evidence>
<evidence type="ECO:0000313" key="3">
    <source>
        <dbReference type="Proteomes" id="UP000185744"/>
    </source>
</evidence>
<dbReference type="InParanoid" id="A0A1Q6DUF4"/>
<dbReference type="AlphaFoldDB" id="A0A1Q6DUF4"/>
<dbReference type="PANTHER" id="PTHR38815:SF1">
    <property type="entry name" value="DUF373 FAMILY PROTEIN"/>
    <property type="match status" value="1"/>
</dbReference>
<dbReference type="FunCoup" id="A0A1Q6DUF4">
    <property type="interactions" value="3"/>
</dbReference>
<dbReference type="Proteomes" id="UP000185744">
    <property type="component" value="Unassembled WGS sequence"/>
</dbReference>
<dbReference type="Pfam" id="PF04123">
    <property type="entry name" value="DUF373"/>
    <property type="match status" value="1"/>
</dbReference>
<dbReference type="InterPro" id="IPR007254">
    <property type="entry name" value="DUF373"/>
</dbReference>
<protein>
    <submittedName>
        <fullName evidence="2">ABC-type multidrug transport system permease component</fullName>
    </submittedName>
</protein>
<gene>
    <name evidence="2" type="ORF">BTN85_0445</name>
</gene>
<feature type="transmembrane region" description="Helical" evidence="1">
    <location>
        <begin position="286"/>
        <end position="306"/>
    </location>
</feature>
<keyword evidence="1" id="KW-0472">Membrane</keyword>
<feature type="transmembrane region" description="Helical" evidence="1">
    <location>
        <begin position="151"/>
        <end position="171"/>
    </location>
</feature>
<comment type="caution">
    <text evidence="2">The sequence shown here is derived from an EMBL/GenBank/DDBJ whole genome shotgun (WGS) entry which is preliminary data.</text>
</comment>
<organism evidence="2 3">
    <name type="scientific">Methanohalarchaeum thermophilum</name>
    <dbReference type="NCBI Taxonomy" id="1903181"/>
    <lineage>
        <taxon>Archaea</taxon>
        <taxon>Methanobacteriati</taxon>
        <taxon>Methanobacteriota</taxon>
        <taxon>Methanonatronarchaeia</taxon>
        <taxon>Methanonatronarchaeales</taxon>
        <taxon>Methanonatronarchaeaceae</taxon>
        <taxon>Candidatus Methanohalarchaeum</taxon>
    </lineage>
</organism>
<feature type="transmembrane region" description="Helical" evidence="1">
    <location>
        <begin position="177"/>
        <end position="196"/>
    </location>
</feature>
<dbReference type="PANTHER" id="PTHR38815">
    <property type="entry name" value="HYPOTHETICAL MEMBRANE PROTEIN, CONSERVED, DUF373 FAMILY"/>
    <property type="match status" value="1"/>
</dbReference>
<keyword evidence="3" id="KW-1185">Reference proteome</keyword>
<keyword evidence="1" id="KW-0812">Transmembrane</keyword>